<dbReference type="Pfam" id="PF00072">
    <property type="entry name" value="Response_reg"/>
    <property type="match status" value="1"/>
</dbReference>
<feature type="domain" description="Response regulatory" evidence="3">
    <location>
        <begin position="4"/>
        <end position="114"/>
    </location>
</feature>
<dbReference type="Gene3D" id="3.40.50.2300">
    <property type="match status" value="1"/>
</dbReference>
<evidence type="ECO:0000256" key="1">
    <source>
        <dbReference type="ARBA" id="ARBA00022553"/>
    </source>
</evidence>
<gene>
    <name evidence="4" type="ORF">APZ00_00240</name>
</gene>
<dbReference type="AlphaFoldDB" id="A0A0U3FHR3"/>
<sequence length="114" mass="12396">MYVTVHIVEDDFGVSDALSILVEGMGHEAVVYPDAESFFEGEPPVSGDLVIVDLGLPGVSGAQVVRWLGEFRDPPKVIVISGQPGNRLREMLSGINPFAFLRKPLSEEELAPYL</sequence>
<protein>
    <submittedName>
        <fullName evidence="4">Histidine kinase</fullName>
    </submittedName>
</protein>
<evidence type="ECO:0000256" key="2">
    <source>
        <dbReference type="PROSITE-ProRule" id="PRU00169"/>
    </source>
</evidence>
<evidence type="ECO:0000313" key="4">
    <source>
        <dbReference type="EMBL" id="ALV25694.1"/>
    </source>
</evidence>
<dbReference type="EMBL" id="CP013068">
    <property type="protein sequence ID" value="ALV25694.1"/>
    <property type="molecule type" value="Genomic_DNA"/>
</dbReference>
<dbReference type="PROSITE" id="PS50110">
    <property type="entry name" value="RESPONSE_REGULATORY"/>
    <property type="match status" value="1"/>
</dbReference>
<name>A0A0U3FHR3_9HYPH</name>
<dbReference type="STRING" id="121719.APZ00_00240"/>
<dbReference type="InterPro" id="IPR011006">
    <property type="entry name" value="CheY-like_superfamily"/>
</dbReference>
<keyword evidence="1 2" id="KW-0597">Phosphoprotein</keyword>
<reference evidence="4 5" key="1">
    <citation type="submission" date="2015-10" db="EMBL/GenBank/DDBJ databases">
        <title>The world's first case of liver abscess caused by Pannonibacter phragmitetus.</title>
        <authorList>
            <person name="Ming D."/>
            <person name="Wang M."/>
            <person name="Zhou Y."/>
            <person name="Jiang T."/>
            <person name="Hu S."/>
        </authorList>
    </citation>
    <scope>NUCLEOTIDE SEQUENCE [LARGE SCALE GENOMIC DNA]</scope>
    <source>
        <strain evidence="4 5">31801</strain>
    </source>
</reference>
<accession>A0A0U3FHR3</accession>
<dbReference type="RefSeq" id="WP_058897713.1">
    <property type="nucleotide sequence ID" value="NZ_CP013068.1"/>
</dbReference>
<dbReference type="GO" id="GO:0016301">
    <property type="term" value="F:kinase activity"/>
    <property type="evidence" value="ECO:0007669"/>
    <property type="project" value="UniProtKB-KW"/>
</dbReference>
<proteinExistence type="predicted"/>
<dbReference type="InterPro" id="IPR001789">
    <property type="entry name" value="Sig_transdc_resp-reg_receiver"/>
</dbReference>
<dbReference type="Proteomes" id="UP000064921">
    <property type="component" value="Chromosome"/>
</dbReference>
<dbReference type="eggNOG" id="COG4566">
    <property type="taxonomic scope" value="Bacteria"/>
</dbReference>
<dbReference type="SUPFAM" id="SSF52172">
    <property type="entry name" value="CheY-like"/>
    <property type="match status" value="1"/>
</dbReference>
<dbReference type="SMART" id="SM00448">
    <property type="entry name" value="REC"/>
    <property type="match status" value="1"/>
</dbReference>
<dbReference type="PANTHER" id="PTHR44591">
    <property type="entry name" value="STRESS RESPONSE REGULATOR PROTEIN 1"/>
    <property type="match status" value="1"/>
</dbReference>
<keyword evidence="5" id="KW-1185">Reference proteome</keyword>
<organism evidence="4 5">
    <name type="scientific">Pannonibacter phragmitetus</name>
    <dbReference type="NCBI Taxonomy" id="121719"/>
    <lineage>
        <taxon>Bacteria</taxon>
        <taxon>Pseudomonadati</taxon>
        <taxon>Pseudomonadota</taxon>
        <taxon>Alphaproteobacteria</taxon>
        <taxon>Hyphomicrobiales</taxon>
        <taxon>Stappiaceae</taxon>
        <taxon>Pannonibacter</taxon>
    </lineage>
</organism>
<evidence type="ECO:0000259" key="3">
    <source>
        <dbReference type="PROSITE" id="PS50110"/>
    </source>
</evidence>
<dbReference type="InterPro" id="IPR050595">
    <property type="entry name" value="Bact_response_regulator"/>
</dbReference>
<dbReference type="GO" id="GO:0000160">
    <property type="term" value="P:phosphorelay signal transduction system"/>
    <property type="evidence" value="ECO:0007669"/>
    <property type="project" value="InterPro"/>
</dbReference>
<dbReference type="KEGG" id="pphr:APZ00_00240"/>
<dbReference type="PANTHER" id="PTHR44591:SF25">
    <property type="entry name" value="CHEMOTAXIS TWO-COMPONENT RESPONSE REGULATOR"/>
    <property type="match status" value="1"/>
</dbReference>
<keyword evidence="4" id="KW-0418">Kinase</keyword>
<evidence type="ECO:0000313" key="5">
    <source>
        <dbReference type="Proteomes" id="UP000064921"/>
    </source>
</evidence>
<keyword evidence="4" id="KW-0808">Transferase</keyword>
<feature type="modified residue" description="4-aspartylphosphate" evidence="2">
    <location>
        <position position="53"/>
    </location>
</feature>